<sequence length="66" mass="7675">MYDARLNYFDPLCFLPHTQSLPFFLFFISQLKCRNVTVLFRNVLAKAGCIYKKQQCIGSNDPHTSN</sequence>
<evidence type="ECO:0000313" key="2">
    <source>
        <dbReference type="Proteomes" id="UP000327493"/>
    </source>
</evidence>
<organism evidence="1 2">
    <name type="scientific">Etheostoma spectabile</name>
    <name type="common">orangethroat darter</name>
    <dbReference type="NCBI Taxonomy" id="54343"/>
    <lineage>
        <taxon>Eukaryota</taxon>
        <taxon>Metazoa</taxon>
        <taxon>Chordata</taxon>
        <taxon>Craniata</taxon>
        <taxon>Vertebrata</taxon>
        <taxon>Euteleostomi</taxon>
        <taxon>Actinopterygii</taxon>
        <taxon>Neopterygii</taxon>
        <taxon>Teleostei</taxon>
        <taxon>Neoteleostei</taxon>
        <taxon>Acanthomorphata</taxon>
        <taxon>Eupercaria</taxon>
        <taxon>Perciformes</taxon>
        <taxon>Percoidei</taxon>
        <taxon>Percidae</taxon>
        <taxon>Etheostomatinae</taxon>
        <taxon>Etheostoma</taxon>
    </lineage>
</organism>
<protein>
    <submittedName>
        <fullName evidence="1">Uncharacterized protein</fullName>
    </submittedName>
</protein>
<name>A0A5J5DGP2_9PERO</name>
<accession>A0A5J5DGP2</accession>
<keyword evidence="2" id="KW-1185">Reference proteome</keyword>
<dbReference type="Proteomes" id="UP000327493">
    <property type="component" value="Chromosome 5"/>
</dbReference>
<dbReference type="AlphaFoldDB" id="A0A5J5DGP2"/>
<evidence type="ECO:0000313" key="1">
    <source>
        <dbReference type="EMBL" id="KAA8592515.1"/>
    </source>
</evidence>
<reference evidence="1 2" key="1">
    <citation type="submission" date="2019-08" db="EMBL/GenBank/DDBJ databases">
        <title>A chromosome-level genome assembly, high-density linkage maps, and genome scans reveal the genomic architecture of hybrid incompatibilities underlying speciation via character displacement in darters (Percidae: Etheostominae).</title>
        <authorList>
            <person name="Moran R.L."/>
            <person name="Catchen J.M."/>
            <person name="Fuller R.C."/>
        </authorList>
    </citation>
    <scope>NUCLEOTIDE SEQUENCE [LARGE SCALE GENOMIC DNA]</scope>
    <source>
        <strain evidence="1">EspeVRDwgs_2016</strain>
        <tissue evidence="1">Muscle</tissue>
    </source>
</reference>
<proteinExistence type="predicted"/>
<dbReference type="EMBL" id="VOFY01000005">
    <property type="protein sequence ID" value="KAA8592515.1"/>
    <property type="molecule type" value="Genomic_DNA"/>
</dbReference>
<gene>
    <name evidence="1" type="ORF">FQN60_017970</name>
</gene>
<comment type="caution">
    <text evidence="1">The sequence shown here is derived from an EMBL/GenBank/DDBJ whole genome shotgun (WGS) entry which is preliminary data.</text>
</comment>